<reference evidence="1" key="1">
    <citation type="journal article" date="2015" name="Nature">
        <title>Complex archaea that bridge the gap between prokaryotes and eukaryotes.</title>
        <authorList>
            <person name="Spang A."/>
            <person name="Saw J.H."/>
            <person name="Jorgensen S.L."/>
            <person name="Zaremba-Niedzwiedzka K."/>
            <person name="Martijn J."/>
            <person name="Lind A.E."/>
            <person name="van Eijk R."/>
            <person name="Schleper C."/>
            <person name="Guy L."/>
            <person name="Ettema T.J."/>
        </authorList>
    </citation>
    <scope>NUCLEOTIDE SEQUENCE</scope>
</reference>
<evidence type="ECO:0000313" key="1">
    <source>
        <dbReference type="EMBL" id="KKK73080.1"/>
    </source>
</evidence>
<gene>
    <name evidence="1" type="ORF">LCGC14_2897400</name>
</gene>
<feature type="non-terminal residue" evidence="1">
    <location>
        <position position="89"/>
    </location>
</feature>
<proteinExistence type="predicted"/>
<dbReference type="AlphaFoldDB" id="A0A0F8YH89"/>
<comment type="caution">
    <text evidence="1">The sequence shown here is derived from an EMBL/GenBank/DDBJ whole genome shotgun (WGS) entry which is preliminary data.</text>
</comment>
<protein>
    <submittedName>
        <fullName evidence="1">Uncharacterized protein</fullName>
    </submittedName>
</protein>
<organism evidence="1">
    <name type="scientific">marine sediment metagenome</name>
    <dbReference type="NCBI Taxonomy" id="412755"/>
    <lineage>
        <taxon>unclassified sequences</taxon>
        <taxon>metagenomes</taxon>
        <taxon>ecological metagenomes</taxon>
    </lineage>
</organism>
<name>A0A0F8YH89_9ZZZZ</name>
<accession>A0A0F8YH89</accession>
<dbReference type="EMBL" id="LAZR01056951">
    <property type="protein sequence ID" value="KKK73080.1"/>
    <property type="molecule type" value="Genomic_DNA"/>
</dbReference>
<sequence length="89" mass="9576">MCVREKLQLGAVEFGFSEEKANELVSKQCCKDAQVARLTAALGRLGDVGDDGTWHIFGCRNDGSVTQVGEQCNKPCGDTFAAFCSAEKQ</sequence>